<accession>A0A2S5VM26</accession>
<dbReference type="PANTHER" id="PTHR42837">
    <property type="entry name" value="REGULATOR OF SIGMA-E PROTEASE RSEP"/>
    <property type="match status" value="1"/>
</dbReference>
<keyword evidence="6" id="KW-0378">Hydrolase</keyword>
<feature type="domain" description="PDZ" evidence="14">
    <location>
        <begin position="239"/>
        <end position="288"/>
    </location>
</feature>
<dbReference type="InterPro" id="IPR041489">
    <property type="entry name" value="PDZ_6"/>
</dbReference>
<evidence type="ECO:0000256" key="11">
    <source>
        <dbReference type="SAM" id="MobiDB-lite"/>
    </source>
</evidence>
<dbReference type="SUPFAM" id="SSF50156">
    <property type="entry name" value="PDZ domain-like"/>
    <property type="match status" value="1"/>
</dbReference>
<feature type="transmembrane region" description="Helical" evidence="12">
    <location>
        <begin position="12"/>
        <end position="32"/>
    </location>
</feature>
<comment type="caution">
    <text evidence="15">The sequence shown here is derived from an EMBL/GenBank/DDBJ whole genome shotgun (WGS) entry which is preliminary data.</text>
</comment>
<evidence type="ECO:0000256" key="9">
    <source>
        <dbReference type="ARBA" id="ARBA00023049"/>
    </source>
</evidence>
<evidence type="ECO:0000256" key="4">
    <source>
        <dbReference type="ARBA" id="ARBA00022670"/>
    </source>
</evidence>
<evidence type="ECO:0000259" key="14">
    <source>
        <dbReference type="Pfam" id="PF17820"/>
    </source>
</evidence>
<dbReference type="Gene3D" id="2.30.42.10">
    <property type="match status" value="1"/>
</dbReference>
<evidence type="ECO:0000256" key="2">
    <source>
        <dbReference type="ARBA" id="ARBA00004141"/>
    </source>
</evidence>
<evidence type="ECO:0000256" key="1">
    <source>
        <dbReference type="ARBA" id="ARBA00001947"/>
    </source>
</evidence>
<keyword evidence="9" id="KW-0482">Metalloprotease</keyword>
<organism evidence="15 16">
    <name type="scientific">Clavibacter michiganensis</name>
    <dbReference type="NCBI Taxonomy" id="28447"/>
    <lineage>
        <taxon>Bacteria</taxon>
        <taxon>Bacillati</taxon>
        <taxon>Actinomycetota</taxon>
        <taxon>Actinomycetes</taxon>
        <taxon>Micrococcales</taxon>
        <taxon>Microbacteriaceae</taxon>
        <taxon>Clavibacter</taxon>
    </lineage>
</organism>
<name>A0A2S5VM26_9MICO</name>
<comment type="cofactor">
    <cofactor evidence="1">
        <name>Zn(2+)</name>
        <dbReference type="ChEBI" id="CHEBI:29105"/>
    </cofactor>
</comment>
<comment type="similarity">
    <text evidence="3">Belongs to the peptidase M50B family.</text>
</comment>
<evidence type="ECO:0000313" key="15">
    <source>
        <dbReference type="EMBL" id="PPF63951.1"/>
    </source>
</evidence>
<dbReference type="Pfam" id="PF17820">
    <property type="entry name" value="PDZ_6"/>
    <property type="match status" value="1"/>
</dbReference>
<proteinExistence type="inferred from homology"/>
<dbReference type="EMBL" id="PSXY01000038">
    <property type="protein sequence ID" value="PPF63951.1"/>
    <property type="molecule type" value="Genomic_DNA"/>
</dbReference>
<sequence>MREVASPTMDGVFLYILGVLIIVVGVAVSIGLHEVGHLVPAKAFGVRVTQYMIGFGPTIFSRRKGETEYGVKAIPLGGYISMIGMFPPQSSRAGTSSTGIAQLVGPDSRRPAGTAPATDAADPAGTATATAPDAGGTGDGDDRAGRGFFDLLVQDARRASAESIGDDEDRAFYKLSVPKRMVIMLGGPAMNFLLAILLFAVVLCGFGVTTPTTTVGQVNACIVPAGSTASADAATCPQGAPAAPGAAAGLQPGDTIVSIDGTEITAWDQVTGIVQVSAGRELDVVVERDGAREALAITPVLTEQAVIGSRGAPEVDEQGDPVTREVGLIGFSPTQAVQRQPLSAAFATTGENMAAVGNLILNLPQRLVDVGRAAFGGGERDPNGPMSVVGVGRVAGEIASLDETPVASRASAMVGLVASLNVALGMINLLPLLPLDGGHVLGAVVEGVRRFAAKLLGRRDPGPVDVAKLMPLTFVVVILFGAMSALLIFADLVNPVRLT</sequence>
<dbReference type="GO" id="GO:0006508">
    <property type="term" value="P:proteolysis"/>
    <property type="evidence" value="ECO:0007669"/>
    <property type="project" value="UniProtKB-KW"/>
</dbReference>
<evidence type="ECO:0000256" key="5">
    <source>
        <dbReference type="ARBA" id="ARBA00022692"/>
    </source>
</evidence>
<dbReference type="InterPro" id="IPR036034">
    <property type="entry name" value="PDZ_sf"/>
</dbReference>
<reference evidence="15 16" key="1">
    <citation type="submission" date="2018-02" db="EMBL/GenBank/DDBJ databases">
        <title>Bacteriophage NCPPB3778 and a type I-E CRISPR drive the evolution of the US Biological Select Agent, Rathayibacter toxicus.</title>
        <authorList>
            <person name="Davis E.W.II."/>
            <person name="Tabima J.F."/>
            <person name="Weisberg A.J."/>
            <person name="Lopes L.D."/>
            <person name="Wiseman M.S."/>
            <person name="Wiseman M.S."/>
            <person name="Pupko T."/>
            <person name="Belcher M.S."/>
            <person name="Sechler A.J."/>
            <person name="Tancos M.A."/>
            <person name="Schroeder B.K."/>
            <person name="Murray T.D."/>
            <person name="Luster D.G."/>
            <person name="Schneider W.L."/>
            <person name="Rogers E."/>
            <person name="Andreote F.D."/>
            <person name="Grunwald N.J."/>
            <person name="Putnam M.L."/>
            <person name="Chang J.H."/>
        </authorList>
    </citation>
    <scope>NUCLEOTIDE SEQUENCE [LARGE SCALE GENOMIC DNA]</scope>
    <source>
        <strain evidence="15 16">AY1B3</strain>
    </source>
</reference>
<keyword evidence="8 12" id="KW-1133">Transmembrane helix</keyword>
<dbReference type="AlphaFoldDB" id="A0A2S5VM26"/>
<evidence type="ECO:0000256" key="6">
    <source>
        <dbReference type="ARBA" id="ARBA00022801"/>
    </source>
</evidence>
<evidence type="ECO:0000256" key="3">
    <source>
        <dbReference type="ARBA" id="ARBA00007931"/>
    </source>
</evidence>
<keyword evidence="7" id="KW-0862">Zinc</keyword>
<evidence type="ECO:0000256" key="10">
    <source>
        <dbReference type="ARBA" id="ARBA00023136"/>
    </source>
</evidence>
<feature type="transmembrane region" description="Helical" evidence="12">
    <location>
        <begin position="182"/>
        <end position="208"/>
    </location>
</feature>
<protein>
    <submittedName>
        <fullName evidence="15">Peptidase</fullName>
    </submittedName>
</protein>
<dbReference type="GO" id="GO:0016020">
    <property type="term" value="C:membrane"/>
    <property type="evidence" value="ECO:0007669"/>
    <property type="project" value="UniProtKB-SubCell"/>
</dbReference>
<dbReference type="GO" id="GO:0004222">
    <property type="term" value="F:metalloendopeptidase activity"/>
    <property type="evidence" value="ECO:0007669"/>
    <property type="project" value="InterPro"/>
</dbReference>
<evidence type="ECO:0000256" key="12">
    <source>
        <dbReference type="SAM" id="Phobius"/>
    </source>
</evidence>
<evidence type="ECO:0000256" key="8">
    <source>
        <dbReference type="ARBA" id="ARBA00022989"/>
    </source>
</evidence>
<evidence type="ECO:0000259" key="13">
    <source>
        <dbReference type="Pfam" id="PF02163"/>
    </source>
</evidence>
<feature type="domain" description="Peptidase M50" evidence="13">
    <location>
        <begin position="22"/>
        <end position="450"/>
    </location>
</feature>
<keyword evidence="5 12" id="KW-0812">Transmembrane</keyword>
<evidence type="ECO:0000313" key="16">
    <source>
        <dbReference type="Proteomes" id="UP000239241"/>
    </source>
</evidence>
<dbReference type="Pfam" id="PF02163">
    <property type="entry name" value="Peptidase_M50"/>
    <property type="match status" value="1"/>
</dbReference>
<dbReference type="Proteomes" id="UP000239241">
    <property type="component" value="Unassembled WGS sequence"/>
</dbReference>
<comment type="subcellular location">
    <subcellularLocation>
        <location evidence="2">Membrane</location>
        <topology evidence="2">Multi-pass membrane protein</topology>
    </subcellularLocation>
</comment>
<keyword evidence="10 12" id="KW-0472">Membrane</keyword>
<feature type="transmembrane region" description="Helical" evidence="12">
    <location>
        <begin position="469"/>
        <end position="493"/>
    </location>
</feature>
<dbReference type="InterPro" id="IPR008915">
    <property type="entry name" value="Peptidase_M50"/>
</dbReference>
<feature type="compositionally biased region" description="Low complexity" evidence="11">
    <location>
        <begin position="111"/>
        <end position="134"/>
    </location>
</feature>
<gene>
    <name evidence="15" type="ORF">C5E16_14830</name>
</gene>
<feature type="region of interest" description="Disordered" evidence="11">
    <location>
        <begin position="90"/>
        <end position="141"/>
    </location>
</feature>
<keyword evidence="4" id="KW-0645">Protease</keyword>
<dbReference type="CDD" id="cd06163">
    <property type="entry name" value="S2P-M50_PDZ_RseP-like"/>
    <property type="match status" value="1"/>
</dbReference>
<feature type="compositionally biased region" description="Polar residues" evidence="11">
    <location>
        <begin position="90"/>
        <end position="100"/>
    </location>
</feature>
<evidence type="ECO:0000256" key="7">
    <source>
        <dbReference type="ARBA" id="ARBA00022833"/>
    </source>
</evidence>
<dbReference type="PANTHER" id="PTHR42837:SF2">
    <property type="entry name" value="MEMBRANE METALLOPROTEASE ARASP2, CHLOROPLASTIC-RELATED"/>
    <property type="match status" value="1"/>
</dbReference>
<dbReference type="InterPro" id="IPR004387">
    <property type="entry name" value="Pept_M50_Zn"/>
</dbReference>